<evidence type="ECO:0000313" key="12">
    <source>
        <dbReference type="EMBL" id="KAH7643657.1"/>
    </source>
</evidence>
<feature type="domain" description="ELP1 TPR" evidence="9">
    <location>
        <begin position="899"/>
        <end position="1065"/>
    </location>
</feature>
<evidence type="ECO:0000259" key="10">
    <source>
        <dbReference type="Pfam" id="PF23925"/>
    </source>
</evidence>
<dbReference type="InterPro" id="IPR056165">
    <property type="entry name" value="Beta-prop_ELP1_2nd"/>
</dbReference>
<dbReference type="Pfam" id="PF23925">
    <property type="entry name" value="A-sol_ELP1"/>
    <property type="match status" value="1"/>
</dbReference>
<dbReference type="GO" id="GO:0033588">
    <property type="term" value="C:elongator holoenzyme complex"/>
    <property type="evidence" value="ECO:0007669"/>
    <property type="project" value="InterPro"/>
</dbReference>
<organism evidence="12">
    <name type="scientific">Dermatophagoides farinae</name>
    <name type="common">American house dust mite</name>
    <dbReference type="NCBI Taxonomy" id="6954"/>
    <lineage>
        <taxon>Eukaryota</taxon>
        <taxon>Metazoa</taxon>
        <taxon>Ecdysozoa</taxon>
        <taxon>Arthropoda</taxon>
        <taxon>Chelicerata</taxon>
        <taxon>Arachnida</taxon>
        <taxon>Acari</taxon>
        <taxon>Acariformes</taxon>
        <taxon>Sarcoptiformes</taxon>
        <taxon>Astigmata</taxon>
        <taxon>Psoroptidia</taxon>
        <taxon>Analgoidea</taxon>
        <taxon>Pyroglyphidae</taxon>
        <taxon>Dermatophagoidinae</taxon>
        <taxon>Dermatophagoides</taxon>
    </lineage>
</organism>
<accession>A0A9D4SIY5</accession>
<dbReference type="PANTHER" id="PTHR12747">
    <property type="entry name" value="ELONGATOR COMPLEX PROTEIN 1"/>
    <property type="match status" value="1"/>
</dbReference>
<dbReference type="InterPro" id="IPR056164">
    <property type="entry name" value="Beta-prop_ELP1_1st"/>
</dbReference>
<dbReference type="GO" id="GO:0005829">
    <property type="term" value="C:cytosol"/>
    <property type="evidence" value="ECO:0007669"/>
    <property type="project" value="TreeGrafter"/>
</dbReference>
<comment type="similarity">
    <text evidence="2 5">Belongs to the ELP1/IKA1 family.</text>
</comment>
<evidence type="ECO:0000256" key="6">
    <source>
        <dbReference type="SAM" id="Coils"/>
    </source>
</evidence>
<dbReference type="Pfam" id="PF23878">
    <property type="entry name" value="TPR_ELP1"/>
    <property type="match status" value="1"/>
</dbReference>
<dbReference type="InterPro" id="IPR056169">
    <property type="entry name" value="HB_ELP1"/>
</dbReference>
<sequence length="1272" mass="150549">MQNLILKQNLKTQLLLKESFDQQDQFVFDGYYRVAYIVTSNFFIYSFQLDNGQIINRTNFGHLLENNGDNDCPTIIYSCYIVEDELLFILFTNGLIITYDTVNDSLHNHSLDSIDHNDVIDDAQFSHDQELLVINTHNNLMLLYNKLLVLKRRYDLNIDEYGANEMINVNWGSKATQFHGQGMRDHRMVVEQQSKTTVPLAEWDDHKCFIDWKHDDDYYTINFLSSKGYRLLKIFNRDGILQHTSETISGLEKMIAWKPSGTLIASSQFMANNTREIVFFEKNGLKHGQFKLPYKVDEFRIDKIIWSYDSSILLVCGFRTIKSADNDHQIQEILFFTQNNYHWYLKQKIQFKENHEFIRKILWDGIEYLKIHMISVDYHYHCYQYELIRQTTENGNVLLIDGNQLNVSDMNSTVIPPPLYTYSIKFTDAKVINQLCYHNHFLAVFFNDNDVVIILKLTEATIENIDHVVGDYPITYQFENISTDFRMIYLPIFCDKIMDIGQFLLPLIDDDVRIFGCIDRRKICCFDYSSDHKEIHIDHQLEFDCNHMLLMPDKKSLLLINSMNQFFQFDYDTGIVSPLVQNVTMNSYDGQISKILLFTDDGLQHSFILTKNYSLYHNGMLVMKSNVNSILIHNNGYLLFTTIDHQFYCWPIKNFDLQRLQRDFPGRNLERESKLLTISEANSRVIVELPRGNLEAFYPRCLLLDLVDKHLDSKRFVEAFEILRKNRINLNYLCDYNFEMFMKNCGEFVEQLGDDDHIDWLCLLMFDLSSANHYHLLTNHKPEIRIENKMNRICNEFMAIFTQMDEIRFLKPILLCHVKKDSTEIDQALMRIYRLNDGNLQSMALKFLLSIVDSTRLIEEALGTYDFNILLMVVSKSNKDPKEFQMLIDDFRSIDDDNYRKYRIDLYLHRYRKCLQHLQKCPDKLQEALQLIEDKHLYNDAIEIYGLNQIQQQNIVVNGFEQIWNLYGDYLFKKCYYEESGIAYDRASNHLQAYKMYVQSGNWHQACVYDDDDNDSNYQQLLHSLQQNLIMNGNHNAAAYIVDNYLNNHEEAFIILIKGHLWYDAIRLHHKYRLNDCLLQKEFLDEMIDAYDHLMDNLTSKIEIIQEHLLRLKELKENSIKLNKITFENQRFIGSEHDIDQYSDTSSIHSDTSSLQSYQSGMTNQTLKTNVSLARKAKRMEQKRYLLKKGSINEDIQIIYAIKELIIQNSPPLFQQGHDLIRILYDHCMNHAIEFIWKSTDYNERLQDDELLRSIIRIPDRPNYKLILNRIE</sequence>
<dbReference type="InterPro" id="IPR056166">
    <property type="entry name" value="TPR_ELP1"/>
</dbReference>
<feature type="domain" description="ELP1 first N-terminal beta-propeller" evidence="7">
    <location>
        <begin position="1"/>
        <end position="364"/>
    </location>
</feature>
<comment type="subcellular location">
    <subcellularLocation>
        <location evidence="5">Cytoplasm</location>
    </subcellularLocation>
    <subcellularLocation>
        <location evidence="5">Nucleus</location>
    </subcellularLocation>
</comment>
<dbReference type="InterPro" id="IPR011047">
    <property type="entry name" value="Quinoprotein_ADH-like_sf"/>
</dbReference>
<feature type="coiled-coil region" evidence="6">
    <location>
        <begin position="1095"/>
        <end position="1125"/>
    </location>
</feature>
<dbReference type="SUPFAM" id="SSF50998">
    <property type="entry name" value="Quinoprotein alcohol dehydrogenase-like"/>
    <property type="match status" value="1"/>
</dbReference>
<feature type="domain" description="ELP1 three-helical bundle" evidence="11">
    <location>
        <begin position="1085"/>
        <end position="1207"/>
    </location>
</feature>
<comment type="pathway">
    <text evidence="1">tRNA modification; 5-methoxycarbonylmethyl-2-thiouridine-tRNA biosynthesis.</text>
</comment>
<comment type="caution">
    <text evidence="12">The sequence shown here is derived from an EMBL/GenBank/DDBJ whole genome shotgun (WGS) entry which is preliminary data.</text>
</comment>
<gene>
    <name evidence="12" type="ORF">HUG17_6019</name>
</gene>
<reference evidence="12" key="2">
    <citation type="journal article" date="2021" name="World Allergy Organ. J.">
        <title>Chromosome-level assembly of Dermatophagoides farinae genome and transcriptome reveals two novel allergens Der f 37 and Der f 39.</title>
        <authorList>
            <person name="Chen J."/>
            <person name="Cai Z."/>
            <person name="Fan D."/>
            <person name="Hu J."/>
            <person name="Hou Y."/>
            <person name="He Y."/>
            <person name="Zhang Z."/>
            <person name="Zhao Z."/>
            <person name="Gao P."/>
            <person name="Hu W."/>
            <person name="Sun J."/>
            <person name="Li J."/>
            <person name="Ji K."/>
        </authorList>
    </citation>
    <scope>NUCLEOTIDE SEQUENCE</scope>
    <source>
        <strain evidence="12">JKM2019</strain>
    </source>
</reference>
<dbReference type="GO" id="GO:0002926">
    <property type="term" value="P:tRNA wobble base 5-methoxycarbonylmethyl-2-thiouridinylation"/>
    <property type="evidence" value="ECO:0007669"/>
    <property type="project" value="TreeGrafter"/>
</dbReference>
<feature type="domain" description="ELP1 alpha-solenoid" evidence="10">
    <location>
        <begin position="700"/>
        <end position="884"/>
    </location>
</feature>
<keyword evidence="4" id="KW-0819">tRNA processing</keyword>
<evidence type="ECO:0000256" key="1">
    <source>
        <dbReference type="ARBA" id="ARBA00005043"/>
    </source>
</evidence>
<keyword evidence="6" id="KW-0175">Coiled coil</keyword>
<dbReference type="AlphaFoldDB" id="A0A9D4SIY5"/>
<feature type="domain" description="ELP1 N-terminal second beta-propeller" evidence="8">
    <location>
        <begin position="400"/>
        <end position="474"/>
    </location>
</feature>
<evidence type="ECO:0000259" key="9">
    <source>
        <dbReference type="Pfam" id="PF23878"/>
    </source>
</evidence>
<dbReference type="Pfam" id="PF04762">
    <property type="entry name" value="Beta-prop_ELP1_1st"/>
    <property type="match status" value="1"/>
</dbReference>
<dbReference type="Proteomes" id="UP000828236">
    <property type="component" value="Unassembled WGS sequence"/>
</dbReference>
<name>A0A9D4SIY5_DERFA</name>
<evidence type="ECO:0000256" key="3">
    <source>
        <dbReference type="ARBA" id="ARBA00022490"/>
    </source>
</evidence>
<keyword evidence="3 5" id="KW-0963">Cytoplasm</keyword>
<evidence type="ECO:0000256" key="2">
    <source>
        <dbReference type="ARBA" id="ARBA00006086"/>
    </source>
</evidence>
<dbReference type="GO" id="GO:0005634">
    <property type="term" value="C:nucleus"/>
    <property type="evidence" value="ECO:0007669"/>
    <property type="project" value="UniProtKB-SubCell"/>
</dbReference>
<dbReference type="Pfam" id="PF23936">
    <property type="entry name" value="HB_ELP1"/>
    <property type="match status" value="1"/>
</dbReference>
<evidence type="ECO:0000259" key="7">
    <source>
        <dbReference type="Pfam" id="PF04762"/>
    </source>
</evidence>
<evidence type="ECO:0000256" key="5">
    <source>
        <dbReference type="PIRNR" id="PIRNR017233"/>
    </source>
</evidence>
<dbReference type="InterPro" id="IPR006849">
    <property type="entry name" value="Elp1"/>
</dbReference>
<dbReference type="PANTHER" id="PTHR12747:SF0">
    <property type="entry name" value="ELONGATOR COMPLEX PROTEIN 1"/>
    <property type="match status" value="1"/>
</dbReference>
<dbReference type="EMBL" id="SDOV01000002">
    <property type="protein sequence ID" value="KAH7643657.1"/>
    <property type="molecule type" value="Genomic_DNA"/>
</dbReference>
<dbReference type="PIRSF" id="PIRSF017233">
    <property type="entry name" value="IKAP"/>
    <property type="match status" value="1"/>
</dbReference>
<protein>
    <recommendedName>
        <fullName evidence="5">Elongator complex protein 1</fullName>
    </recommendedName>
</protein>
<dbReference type="GO" id="GO:0000049">
    <property type="term" value="F:tRNA binding"/>
    <property type="evidence" value="ECO:0007669"/>
    <property type="project" value="TreeGrafter"/>
</dbReference>
<evidence type="ECO:0000256" key="4">
    <source>
        <dbReference type="ARBA" id="ARBA00022694"/>
    </source>
</evidence>
<proteinExistence type="inferred from homology"/>
<dbReference type="Pfam" id="PF23797">
    <property type="entry name" value="Beta-prop_ELP1_2nd"/>
    <property type="match status" value="1"/>
</dbReference>
<evidence type="ECO:0000259" key="8">
    <source>
        <dbReference type="Pfam" id="PF23797"/>
    </source>
</evidence>
<dbReference type="InterPro" id="IPR056167">
    <property type="entry name" value="A-sol_ELP1"/>
</dbReference>
<evidence type="ECO:0000259" key="11">
    <source>
        <dbReference type="Pfam" id="PF23936"/>
    </source>
</evidence>
<keyword evidence="5" id="KW-0539">Nucleus</keyword>
<comment type="function">
    <text evidence="5">Component of the elongator complex which is required for multiple tRNA modifications, including mcm5U (5-methoxycarbonylmethyl uridine), mcm5s2U (5-methoxycarbonylmethyl-2-thiouridine), and ncm5U (5-carbamoylmethyl uridine). The elongator complex catalyzes formation of carboxymethyluridine in the wobble base at position 34 in tRNAs.</text>
</comment>
<reference evidence="12" key="1">
    <citation type="submission" date="2020-06" db="EMBL/GenBank/DDBJ databases">
        <authorList>
            <person name="Ji K."/>
            <person name="Li J."/>
        </authorList>
    </citation>
    <scope>NUCLEOTIDE SEQUENCE</scope>
    <source>
        <strain evidence="12">JKM2019</strain>
        <tissue evidence="12">Whole body</tissue>
    </source>
</reference>